<proteinExistence type="inferred from homology"/>
<dbReference type="InterPro" id="IPR029056">
    <property type="entry name" value="Ribokinase-like"/>
</dbReference>
<feature type="binding site" evidence="6">
    <location>
        <position position="231"/>
    </location>
    <ligand>
        <name>AMP</name>
        <dbReference type="ChEBI" id="CHEBI:456215"/>
    </ligand>
</feature>
<comment type="catalytic activity">
    <reaction evidence="6">
        <text>(6S)-NADHX + ADP = AMP + phosphate + NADH + H(+)</text>
        <dbReference type="Rhea" id="RHEA:32223"/>
        <dbReference type="ChEBI" id="CHEBI:15378"/>
        <dbReference type="ChEBI" id="CHEBI:43474"/>
        <dbReference type="ChEBI" id="CHEBI:57945"/>
        <dbReference type="ChEBI" id="CHEBI:64074"/>
        <dbReference type="ChEBI" id="CHEBI:456215"/>
        <dbReference type="ChEBI" id="CHEBI:456216"/>
        <dbReference type="EC" id="4.2.1.136"/>
    </reaction>
</comment>
<dbReference type="EC" id="4.2.1.136" evidence="6"/>
<reference evidence="8 9" key="1">
    <citation type="submission" date="2017-09" db="EMBL/GenBank/DDBJ databases">
        <authorList>
            <person name="Ehlers B."/>
            <person name="Leendertz F.H."/>
        </authorList>
    </citation>
    <scope>NUCLEOTIDE SEQUENCE [LARGE SCALE GENOMIC DNA]</scope>
    <source>
        <strain evidence="8 9">DSM 16848</strain>
    </source>
</reference>
<evidence type="ECO:0000256" key="6">
    <source>
        <dbReference type="HAMAP-Rule" id="MF_01965"/>
    </source>
</evidence>
<dbReference type="GO" id="GO:0005524">
    <property type="term" value="F:ATP binding"/>
    <property type="evidence" value="ECO:0007669"/>
    <property type="project" value="UniProtKB-KW"/>
</dbReference>
<dbReference type="PANTHER" id="PTHR12592">
    <property type="entry name" value="ATP-DEPENDENT (S)-NAD(P)H-HYDRATE DEHYDRATASE FAMILY MEMBER"/>
    <property type="match status" value="1"/>
</dbReference>
<dbReference type="GO" id="GO:0052855">
    <property type="term" value="F:ADP-dependent NAD(P)H-hydrate dehydratase activity"/>
    <property type="evidence" value="ECO:0007669"/>
    <property type="project" value="UniProtKB-UniRule"/>
</dbReference>
<evidence type="ECO:0000313" key="8">
    <source>
        <dbReference type="EMBL" id="SOD70590.1"/>
    </source>
</evidence>
<dbReference type="CDD" id="cd01171">
    <property type="entry name" value="YXKO-related"/>
    <property type="match status" value="1"/>
</dbReference>
<dbReference type="GO" id="GO:0110051">
    <property type="term" value="P:metabolite repair"/>
    <property type="evidence" value="ECO:0007669"/>
    <property type="project" value="TreeGrafter"/>
</dbReference>
<dbReference type="NCBIfam" id="TIGR00196">
    <property type="entry name" value="yjeF_cterm"/>
    <property type="match status" value="1"/>
</dbReference>
<evidence type="ECO:0000256" key="1">
    <source>
        <dbReference type="ARBA" id="ARBA00022741"/>
    </source>
</evidence>
<comment type="catalytic activity">
    <reaction evidence="6">
        <text>(6S)-NADPHX + ADP = AMP + phosphate + NADPH + H(+)</text>
        <dbReference type="Rhea" id="RHEA:32235"/>
        <dbReference type="ChEBI" id="CHEBI:15378"/>
        <dbReference type="ChEBI" id="CHEBI:43474"/>
        <dbReference type="ChEBI" id="CHEBI:57783"/>
        <dbReference type="ChEBI" id="CHEBI:64076"/>
        <dbReference type="ChEBI" id="CHEBI:456215"/>
        <dbReference type="ChEBI" id="CHEBI:456216"/>
        <dbReference type="EC" id="4.2.1.136"/>
    </reaction>
</comment>
<evidence type="ECO:0000256" key="3">
    <source>
        <dbReference type="ARBA" id="ARBA00022857"/>
    </source>
</evidence>
<dbReference type="Gene3D" id="3.40.1190.20">
    <property type="match status" value="1"/>
</dbReference>
<feature type="binding site" evidence="6">
    <location>
        <position position="53"/>
    </location>
    <ligand>
        <name>(6S)-NADPHX</name>
        <dbReference type="ChEBI" id="CHEBI:64076"/>
    </ligand>
</feature>
<dbReference type="GO" id="GO:0046496">
    <property type="term" value="P:nicotinamide nucleotide metabolic process"/>
    <property type="evidence" value="ECO:0007669"/>
    <property type="project" value="UniProtKB-UniRule"/>
</dbReference>
<dbReference type="Pfam" id="PF01256">
    <property type="entry name" value="Carb_kinase"/>
    <property type="match status" value="1"/>
</dbReference>
<dbReference type="PROSITE" id="PS51383">
    <property type="entry name" value="YJEF_C_3"/>
    <property type="match status" value="1"/>
</dbReference>
<evidence type="ECO:0000313" key="9">
    <source>
        <dbReference type="Proteomes" id="UP000219669"/>
    </source>
</evidence>
<evidence type="ECO:0000256" key="2">
    <source>
        <dbReference type="ARBA" id="ARBA00022840"/>
    </source>
</evidence>
<keyword evidence="8" id="KW-0418">Kinase</keyword>
<keyword evidence="5 6" id="KW-0456">Lyase</keyword>
<dbReference type="InterPro" id="IPR000631">
    <property type="entry name" value="CARKD"/>
</dbReference>
<dbReference type="OrthoDB" id="9806925at2"/>
<evidence type="ECO:0000259" key="7">
    <source>
        <dbReference type="PROSITE" id="PS51383"/>
    </source>
</evidence>
<feature type="binding site" evidence="6">
    <location>
        <position position="113"/>
    </location>
    <ligand>
        <name>(6S)-NADPHX</name>
        <dbReference type="ChEBI" id="CHEBI:64076"/>
    </ligand>
</feature>
<evidence type="ECO:0000256" key="4">
    <source>
        <dbReference type="ARBA" id="ARBA00023027"/>
    </source>
</evidence>
<feature type="binding site" evidence="6">
    <location>
        <position position="232"/>
    </location>
    <ligand>
        <name>(6S)-NADPHX</name>
        <dbReference type="ChEBI" id="CHEBI:64076"/>
    </ligand>
</feature>
<organism evidence="8 9">
    <name type="scientific">Alysiella filiformis DSM 16848</name>
    <dbReference type="NCBI Taxonomy" id="1120981"/>
    <lineage>
        <taxon>Bacteria</taxon>
        <taxon>Pseudomonadati</taxon>
        <taxon>Pseudomonadota</taxon>
        <taxon>Betaproteobacteria</taxon>
        <taxon>Neisseriales</taxon>
        <taxon>Neisseriaceae</taxon>
        <taxon>Alysiella</taxon>
    </lineage>
</organism>
<sequence>MFNPLQHRINIDALRKYAQKNFPTLCQPRPHDAHKGTCGTVCVVGGAKGMVGAAFLAADAALQTGCGKVLVGLNQNPNPVPFFPTRPELMVDYAVDVLKTHHQIVDTWVVGCGLSRNETAGQLLKAIWNSSTPQLVLDADALHLLVDISKQLNPTKRADLVLTPHPAEAAHLLDTGVTQVEANRSWAARELASRYRAWVVLKGHETVISSARGALQVNETGNAGLATAGSGDVLSGIIGSLLAQGLEAEEAVPAAVWLHGAAADILAQMQIGPIGLMAGELAQAVRWLHNQLASTPSMTL</sequence>
<feature type="domain" description="YjeF C-terminal" evidence="7">
    <location>
        <begin position="18"/>
        <end position="292"/>
    </location>
</feature>
<dbReference type="PROSITE" id="PS01050">
    <property type="entry name" value="YJEF_C_2"/>
    <property type="match status" value="1"/>
</dbReference>
<dbReference type="SUPFAM" id="SSF53613">
    <property type="entry name" value="Ribokinase-like"/>
    <property type="match status" value="1"/>
</dbReference>
<comment type="similarity">
    <text evidence="6">Belongs to the NnrD/CARKD family.</text>
</comment>
<name>A0A286EI37_9NEIS</name>
<feature type="binding site" evidence="6">
    <location>
        <begin position="202"/>
        <end position="206"/>
    </location>
    <ligand>
        <name>AMP</name>
        <dbReference type="ChEBI" id="CHEBI:456215"/>
    </ligand>
</feature>
<dbReference type="InterPro" id="IPR017953">
    <property type="entry name" value="Carbohydrate_kinase_pred_CS"/>
</dbReference>
<keyword evidence="8" id="KW-0808">Transferase</keyword>
<accession>A0A286EI37</accession>
<keyword evidence="1 6" id="KW-0547">Nucleotide-binding</keyword>
<keyword evidence="2 6" id="KW-0067">ATP-binding</keyword>
<dbReference type="Proteomes" id="UP000219669">
    <property type="component" value="Unassembled WGS sequence"/>
</dbReference>
<comment type="function">
    <text evidence="6">Catalyzes the dehydration of the S-form of NAD(P)HX at the expense of ADP, which is converted to AMP. Together with NAD(P)HX epimerase, which catalyzes the epimerization of the S- and R-forms, the enzyme allows the repair of both epimers of NAD(P)HX, a damaged form of NAD(P)H that is a result of enzymatic or heat-dependent hydration.</text>
</comment>
<comment type="subunit">
    <text evidence="6">Homotetramer.</text>
</comment>
<dbReference type="HAMAP" id="MF_01965">
    <property type="entry name" value="NADHX_dehydratase"/>
    <property type="match status" value="1"/>
</dbReference>
<keyword evidence="4 6" id="KW-0520">NAD</keyword>
<comment type="cofactor">
    <cofactor evidence="6">
        <name>Mg(2+)</name>
        <dbReference type="ChEBI" id="CHEBI:18420"/>
    </cofactor>
</comment>
<feature type="binding site" evidence="6">
    <location>
        <position position="165"/>
    </location>
    <ligand>
        <name>(6S)-NADPHX</name>
        <dbReference type="ChEBI" id="CHEBI:64076"/>
    </ligand>
</feature>
<dbReference type="EMBL" id="OCNF01000025">
    <property type="protein sequence ID" value="SOD70590.1"/>
    <property type="molecule type" value="Genomic_DNA"/>
</dbReference>
<gene>
    <name evidence="6" type="primary">nnrD</name>
    <name evidence="8" type="ORF">SAMN02746062_02071</name>
</gene>
<keyword evidence="9" id="KW-1185">Reference proteome</keyword>
<dbReference type="AlphaFoldDB" id="A0A286EI37"/>
<dbReference type="RefSeq" id="WP_097115025.1">
    <property type="nucleotide sequence ID" value="NZ_CP083931.1"/>
</dbReference>
<dbReference type="GO" id="GO:0016301">
    <property type="term" value="F:kinase activity"/>
    <property type="evidence" value="ECO:0007669"/>
    <property type="project" value="UniProtKB-KW"/>
</dbReference>
<dbReference type="PANTHER" id="PTHR12592:SF0">
    <property type="entry name" value="ATP-DEPENDENT (S)-NAD(P)H-HYDRATE DEHYDRATASE"/>
    <property type="match status" value="1"/>
</dbReference>
<evidence type="ECO:0000256" key="5">
    <source>
        <dbReference type="ARBA" id="ARBA00023239"/>
    </source>
</evidence>
<dbReference type="GO" id="GO:0052856">
    <property type="term" value="F:NAD(P)HX epimerase activity"/>
    <property type="evidence" value="ECO:0007669"/>
    <property type="project" value="TreeGrafter"/>
</dbReference>
<protein>
    <recommendedName>
        <fullName evidence="6">ADP-dependent (S)-NAD(P)H-hydrate dehydratase</fullName>
        <ecNumber evidence="6">4.2.1.136</ecNumber>
    </recommendedName>
    <alternativeName>
        <fullName evidence="6">ADP-dependent NAD(P)HX dehydratase</fullName>
    </alternativeName>
</protein>
<keyword evidence="3 6" id="KW-0521">NADP</keyword>